<evidence type="ECO:0000313" key="2">
    <source>
        <dbReference type="Proteomes" id="UP000262621"/>
    </source>
</evidence>
<protein>
    <submittedName>
        <fullName evidence="1">Superoxide dismutase</fullName>
    </submittedName>
</protein>
<accession>A0A372FRE0</accession>
<dbReference type="OrthoDB" id="3394596at2"/>
<proteinExistence type="predicted"/>
<sequence>MTSHPADLLAGMQHAVGIIAARHRGDLDGAHALAEAFTDDAQRAHAFLLLTELALTIVADSTDTDLQIVVRDISLRIAALAAAD</sequence>
<dbReference type="AlphaFoldDB" id="A0A372FRE0"/>
<dbReference type="EMBL" id="QVFU01000065">
    <property type="protein sequence ID" value="RFS43357.1"/>
    <property type="molecule type" value="Genomic_DNA"/>
</dbReference>
<organism evidence="1 2">
    <name type="scientific">Micromonospora craniellae</name>
    <dbReference type="NCBI Taxonomy" id="2294034"/>
    <lineage>
        <taxon>Bacteria</taxon>
        <taxon>Bacillati</taxon>
        <taxon>Actinomycetota</taxon>
        <taxon>Actinomycetes</taxon>
        <taxon>Micromonosporales</taxon>
        <taxon>Micromonosporaceae</taxon>
        <taxon>Micromonospora</taxon>
    </lineage>
</organism>
<name>A0A372FRE0_9ACTN</name>
<dbReference type="RefSeq" id="WP_117231014.1">
    <property type="nucleotide sequence ID" value="NZ_CP061725.1"/>
</dbReference>
<comment type="caution">
    <text evidence="1">The sequence shown here is derived from an EMBL/GenBank/DDBJ whole genome shotgun (WGS) entry which is preliminary data.</text>
</comment>
<gene>
    <name evidence="1" type="ORF">D0Q02_28305</name>
</gene>
<dbReference type="Proteomes" id="UP000262621">
    <property type="component" value="Unassembled WGS sequence"/>
</dbReference>
<evidence type="ECO:0000313" key="1">
    <source>
        <dbReference type="EMBL" id="RFS43357.1"/>
    </source>
</evidence>
<reference evidence="1 2" key="1">
    <citation type="submission" date="2018-08" db="EMBL/GenBank/DDBJ databases">
        <title>Verrucosispora craniellae sp. nov., isolated from a marine sponge in the South China Sea.</title>
        <authorList>
            <person name="Li L."/>
            <person name="Lin H.W."/>
        </authorList>
    </citation>
    <scope>NUCLEOTIDE SEQUENCE [LARGE SCALE GENOMIC DNA]</scope>
    <source>
        <strain evidence="1 2">LHW63014</strain>
    </source>
</reference>
<keyword evidence="2" id="KW-1185">Reference proteome</keyword>